<dbReference type="Gene3D" id="1.20.1540.10">
    <property type="entry name" value="Rhomboid-like"/>
    <property type="match status" value="1"/>
</dbReference>
<feature type="transmembrane region" description="Helical" evidence="5">
    <location>
        <begin position="170"/>
        <end position="189"/>
    </location>
</feature>
<protein>
    <submittedName>
        <fullName evidence="7">Protease</fullName>
    </submittedName>
</protein>
<dbReference type="Proteomes" id="UP000027337">
    <property type="component" value="Unassembled WGS sequence"/>
</dbReference>
<name>A0A061SWI7_9RHOB</name>
<feature type="transmembrane region" description="Helical" evidence="5">
    <location>
        <begin position="12"/>
        <end position="33"/>
    </location>
</feature>
<keyword evidence="2 5" id="KW-0812">Transmembrane</keyword>
<keyword evidence="7" id="KW-0645">Protease</keyword>
<feature type="transmembrane region" description="Helical" evidence="5">
    <location>
        <begin position="79"/>
        <end position="101"/>
    </location>
</feature>
<comment type="subcellular location">
    <subcellularLocation>
        <location evidence="1">Membrane</location>
        <topology evidence="1">Multi-pass membrane protein</topology>
    </subcellularLocation>
</comment>
<evidence type="ECO:0000313" key="7">
    <source>
        <dbReference type="EMBL" id="KAJ04035.1"/>
    </source>
</evidence>
<feature type="transmembrane region" description="Helical" evidence="5">
    <location>
        <begin position="195"/>
        <end position="214"/>
    </location>
</feature>
<dbReference type="GO" id="GO:0006508">
    <property type="term" value="P:proteolysis"/>
    <property type="evidence" value="ECO:0007669"/>
    <property type="project" value="UniProtKB-KW"/>
</dbReference>
<dbReference type="AlphaFoldDB" id="A0A061SWI7"/>
<gene>
    <name evidence="7" type="ORF">PM02_04180</name>
</gene>
<dbReference type="InterPro" id="IPR035952">
    <property type="entry name" value="Rhomboid-like_sf"/>
</dbReference>
<dbReference type="STRING" id="83219.PM02_04180"/>
<evidence type="ECO:0000256" key="1">
    <source>
        <dbReference type="ARBA" id="ARBA00004141"/>
    </source>
</evidence>
<evidence type="ECO:0000256" key="4">
    <source>
        <dbReference type="ARBA" id="ARBA00023136"/>
    </source>
</evidence>
<accession>A0A061SWI7</accession>
<proteinExistence type="predicted"/>
<feature type="transmembrane region" description="Helical" evidence="5">
    <location>
        <begin position="139"/>
        <end position="158"/>
    </location>
</feature>
<keyword evidence="4 5" id="KW-0472">Membrane</keyword>
<evidence type="ECO:0000256" key="5">
    <source>
        <dbReference type="SAM" id="Phobius"/>
    </source>
</evidence>
<evidence type="ECO:0000256" key="2">
    <source>
        <dbReference type="ARBA" id="ARBA00022692"/>
    </source>
</evidence>
<dbReference type="eggNOG" id="COG0705">
    <property type="taxonomic scope" value="Bacteria"/>
</dbReference>
<comment type="caution">
    <text evidence="7">The sequence shown here is derived from an EMBL/GenBank/DDBJ whole genome shotgun (WGS) entry which is preliminary data.</text>
</comment>
<organism evidence="7 8">
    <name type="scientific">Sulfitobacter mediterraneus</name>
    <dbReference type="NCBI Taxonomy" id="83219"/>
    <lineage>
        <taxon>Bacteria</taxon>
        <taxon>Pseudomonadati</taxon>
        <taxon>Pseudomonadota</taxon>
        <taxon>Alphaproteobacteria</taxon>
        <taxon>Rhodobacterales</taxon>
        <taxon>Roseobacteraceae</taxon>
        <taxon>Sulfitobacter</taxon>
    </lineage>
</organism>
<sequence>MQDLDIQPPVNPLPPAVILMFLAIAGVEAGLTLGEAGLIGGPGAVGWRLGLIRDFAFSGEIFDWMLANGQWPLSEVRRLVTYPFVHLGFTHGLFAMVLLLALGKMVAEVMGQVAFVAIFVLSGVGGAAIYALLLNDPVWLAGAYPNAYGLIGGYSFVMWRHLAGRGTQQYRAFSLIAVLMGIQLVWGVFFETGTMWVAELAGFFCGFGLCFLLAPGEWARIRAKLQRR</sequence>
<dbReference type="GO" id="GO:0016020">
    <property type="term" value="C:membrane"/>
    <property type="evidence" value="ECO:0007669"/>
    <property type="project" value="UniProtKB-SubCell"/>
</dbReference>
<dbReference type="PANTHER" id="PTHR43066">
    <property type="entry name" value="RHOMBOID-RELATED PROTEIN"/>
    <property type="match status" value="1"/>
</dbReference>
<keyword evidence="7" id="KW-0378">Hydrolase</keyword>
<dbReference type="SUPFAM" id="SSF144091">
    <property type="entry name" value="Rhomboid-like"/>
    <property type="match status" value="1"/>
</dbReference>
<feature type="domain" description="Peptidase S54 rhomboid" evidence="6">
    <location>
        <begin position="75"/>
        <end position="214"/>
    </location>
</feature>
<dbReference type="Pfam" id="PF01694">
    <property type="entry name" value="Rhomboid"/>
    <property type="match status" value="1"/>
</dbReference>
<evidence type="ECO:0000256" key="3">
    <source>
        <dbReference type="ARBA" id="ARBA00022989"/>
    </source>
</evidence>
<dbReference type="EMBL" id="JEMU01000003">
    <property type="protein sequence ID" value="KAJ04035.1"/>
    <property type="molecule type" value="Genomic_DNA"/>
</dbReference>
<dbReference type="GO" id="GO:0004252">
    <property type="term" value="F:serine-type endopeptidase activity"/>
    <property type="evidence" value="ECO:0007669"/>
    <property type="project" value="InterPro"/>
</dbReference>
<dbReference type="RefSeq" id="WP_037905623.1">
    <property type="nucleotide sequence ID" value="NZ_JEMU01000003.1"/>
</dbReference>
<keyword evidence="3 5" id="KW-1133">Transmembrane helix</keyword>
<evidence type="ECO:0000313" key="8">
    <source>
        <dbReference type="Proteomes" id="UP000027337"/>
    </source>
</evidence>
<dbReference type="InterPro" id="IPR022764">
    <property type="entry name" value="Peptidase_S54_rhomboid_dom"/>
</dbReference>
<reference evidence="7 8" key="1">
    <citation type="journal article" date="2014" name="Genome Announc.">
        <title>Draft Genome Sequences of Two Isolates of the Roseobacter Group, Sulfitobacter sp. Strains 3SOLIMAR09 and 1FIGIMAR09, from Harbors of Mallorca Island (Mediterranean Sea).</title>
        <authorList>
            <person name="Mas-Llado M."/>
            <person name="Pina-Villalonga J.M."/>
            <person name="Brunet-Galmes I."/>
            <person name="Nogales B."/>
            <person name="Bosch R."/>
        </authorList>
    </citation>
    <scope>NUCLEOTIDE SEQUENCE [LARGE SCALE GENOMIC DNA]</scope>
    <source>
        <strain evidence="7 8">1FIGIMAR09</strain>
    </source>
</reference>
<keyword evidence="8" id="KW-1185">Reference proteome</keyword>
<feature type="transmembrane region" description="Helical" evidence="5">
    <location>
        <begin position="113"/>
        <end position="133"/>
    </location>
</feature>
<evidence type="ECO:0000259" key="6">
    <source>
        <dbReference type="Pfam" id="PF01694"/>
    </source>
</evidence>